<name>A0A8J6TPC8_9FIRM</name>
<dbReference type="OrthoDB" id="9909449at2"/>
<protein>
    <submittedName>
        <fullName evidence="1">Uncharacterized protein</fullName>
    </submittedName>
</protein>
<dbReference type="EMBL" id="JACRTL010000001">
    <property type="protein sequence ID" value="MBC8610044.1"/>
    <property type="molecule type" value="Genomic_DNA"/>
</dbReference>
<sequence length="119" mass="13750">MVDFLEVTDRFRIMSKLSEEEIAQYTEMIRLCTEEIEKKLKPGVCWEEHCPLLQQLAAATAYYRYIVMTNMTTGSINALDLTVTMDNTKQIQAAKRLKDELTVMAKGLLRDDVFLFGMM</sequence>
<keyword evidence="2" id="KW-1185">Reference proteome</keyword>
<evidence type="ECO:0000313" key="1">
    <source>
        <dbReference type="EMBL" id="MBC8610044.1"/>
    </source>
</evidence>
<dbReference type="AlphaFoldDB" id="A0A8J6TPC8"/>
<dbReference type="RefSeq" id="WP_093988460.1">
    <property type="nucleotide sequence ID" value="NZ_FYDD01000003.1"/>
</dbReference>
<organism evidence="1 2">
    <name type="scientific">Massiliimalia timonensis</name>
    <dbReference type="NCBI Taxonomy" id="1987501"/>
    <lineage>
        <taxon>Bacteria</taxon>
        <taxon>Bacillati</taxon>
        <taxon>Bacillota</taxon>
        <taxon>Clostridia</taxon>
        <taxon>Eubacteriales</taxon>
        <taxon>Oscillospiraceae</taxon>
        <taxon>Massiliimalia</taxon>
    </lineage>
</organism>
<gene>
    <name evidence="1" type="ORF">H8702_02765</name>
</gene>
<comment type="caution">
    <text evidence="1">The sequence shown here is derived from an EMBL/GenBank/DDBJ whole genome shotgun (WGS) entry which is preliminary data.</text>
</comment>
<accession>A0A8J6TPC8</accession>
<reference evidence="1" key="1">
    <citation type="submission" date="2020-08" db="EMBL/GenBank/DDBJ databases">
        <title>Genome public.</title>
        <authorList>
            <person name="Liu C."/>
            <person name="Sun Q."/>
        </authorList>
    </citation>
    <scope>NUCLEOTIDE SEQUENCE</scope>
    <source>
        <strain evidence="1">NSJ-15</strain>
    </source>
</reference>
<evidence type="ECO:0000313" key="2">
    <source>
        <dbReference type="Proteomes" id="UP000632659"/>
    </source>
</evidence>
<dbReference type="Proteomes" id="UP000632659">
    <property type="component" value="Unassembled WGS sequence"/>
</dbReference>
<proteinExistence type="predicted"/>